<organism evidence="2 3">
    <name type="scientific">Podila verticillata NRRL 6337</name>
    <dbReference type="NCBI Taxonomy" id="1069443"/>
    <lineage>
        <taxon>Eukaryota</taxon>
        <taxon>Fungi</taxon>
        <taxon>Fungi incertae sedis</taxon>
        <taxon>Mucoromycota</taxon>
        <taxon>Mortierellomycotina</taxon>
        <taxon>Mortierellomycetes</taxon>
        <taxon>Mortierellales</taxon>
        <taxon>Mortierellaceae</taxon>
        <taxon>Podila</taxon>
    </lineage>
</organism>
<feature type="region of interest" description="Disordered" evidence="1">
    <location>
        <begin position="405"/>
        <end position="429"/>
    </location>
</feature>
<feature type="region of interest" description="Disordered" evidence="1">
    <location>
        <begin position="46"/>
        <end position="113"/>
    </location>
</feature>
<keyword evidence="3" id="KW-1185">Reference proteome</keyword>
<feature type="compositionally biased region" description="Low complexity" evidence="1">
    <location>
        <begin position="370"/>
        <end position="388"/>
    </location>
</feature>
<evidence type="ECO:0000313" key="2">
    <source>
        <dbReference type="EMBL" id="KFH62907.1"/>
    </source>
</evidence>
<gene>
    <name evidence="2" type="ORF">MVEG_11431</name>
</gene>
<proteinExistence type="predicted"/>
<reference evidence="2 3" key="1">
    <citation type="submission" date="2011-02" db="EMBL/GenBank/DDBJ databases">
        <title>The Genome Sequence of Mortierella verticillata NRRL 6337.</title>
        <authorList>
            <consortium name="The Broad Institute Genome Sequencing Platform"/>
            <person name="Russ C."/>
            <person name="Cuomo C."/>
            <person name="Burger G."/>
            <person name="Gray M.W."/>
            <person name="Holland P.W.H."/>
            <person name="King N."/>
            <person name="Lang F.B.F."/>
            <person name="Roger A.J."/>
            <person name="Ruiz-Trillo I."/>
            <person name="Young S.K."/>
            <person name="Zeng Q."/>
            <person name="Gargeya S."/>
            <person name="Alvarado L."/>
            <person name="Berlin A."/>
            <person name="Chapman S.B."/>
            <person name="Chen Z."/>
            <person name="Freedman E."/>
            <person name="Gellesch M."/>
            <person name="Goldberg J."/>
            <person name="Griggs A."/>
            <person name="Gujja S."/>
            <person name="Heilman E."/>
            <person name="Heiman D."/>
            <person name="Howarth C."/>
            <person name="Mehta T."/>
            <person name="Neiman D."/>
            <person name="Pearson M."/>
            <person name="Roberts A."/>
            <person name="Saif S."/>
            <person name="Shea T."/>
            <person name="Shenoy N."/>
            <person name="Sisk P."/>
            <person name="Stolte C."/>
            <person name="Sykes S."/>
            <person name="White J."/>
            <person name="Yandava C."/>
            <person name="Haas B."/>
            <person name="Nusbaum C."/>
            <person name="Birren B."/>
        </authorList>
    </citation>
    <scope>NUCLEOTIDE SEQUENCE [LARGE SCALE GENOMIC DNA]</scope>
    <source>
        <strain evidence="2 3">NRRL 6337</strain>
    </source>
</reference>
<dbReference type="EMBL" id="KN042430">
    <property type="protein sequence ID" value="KFH62907.1"/>
    <property type="molecule type" value="Genomic_DNA"/>
</dbReference>
<dbReference type="AlphaFoldDB" id="A0A086TLT0"/>
<feature type="compositionally biased region" description="Low complexity" evidence="1">
    <location>
        <begin position="183"/>
        <end position="204"/>
    </location>
</feature>
<accession>A0A086TLT0</accession>
<feature type="compositionally biased region" description="Low complexity" evidence="1">
    <location>
        <begin position="308"/>
        <end position="317"/>
    </location>
</feature>
<feature type="compositionally biased region" description="Low complexity" evidence="1">
    <location>
        <begin position="261"/>
        <end position="277"/>
    </location>
</feature>
<sequence length="502" mass="53643">MTTSKCSNGNPGCLRGFVREKCHKCQMGSTACNMCHSNLSSLMAQHQHAQPLHSTGISSSSTQHNRISSTSSSSSAFSTSSCSTSSVSPSPESSPRNSLFDASPPNSTPRVAPPLTIKTLSISYQLPLPSGHPQRSLVSNSPTIPSPSRDFSISVLTTPIQLHPATAFASSSSSQPSPPIFPTSPTHALPPSSTSPTSPFFPNNINNPSPYAQYGPSSPCIFCFNGRKACEECFGLGYVQRICQDCLRDKHRSQRRRNSHSAHSGTPSSSSSSTSKSLISPAVSASWVQFSHKLKEQFSFGHNQHYNQQQQQQQQQQEAARQDGLGEDTTKNKDKNSNKQVPKEKRQQRSRSMISLPLVRTLSLAHAASTTSVHRTHVSSPSSPSSPTLGPVHEEALLEEESVADPQTVNASPGNHSSQGSGEGVPVSPRAKKSFKAVLSALKVPSLFQANNSESIGRGGESGRTSTDASASTGKRRRQPHRRQWSLPSLASLSLPIASTAA</sequence>
<feature type="compositionally biased region" description="Low complexity" evidence="1">
    <location>
        <begin position="58"/>
        <end position="95"/>
    </location>
</feature>
<protein>
    <submittedName>
        <fullName evidence="2">Uncharacterized protein</fullName>
    </submittedName>
</protein>
<feature type="compositionally biased region" description="Basic residues" evidence="1">
    <location>
        <begin position="474"/>
        <end position="484"/>
    </location>
</feature>
<feature type="compositionally biased region" description="Low complexity" evidence="1">
    <location>
        <begin position="486"/>
        <end position="502"/>
    </location>
</feature>
<evidence type="ECO:0000256" key="1">
    <source>
        <dbReference type="SAM" id="MobiDB-lite"/>
    </source>
</evidence>
<feature type="compositionally biased region" description="Low complexity" evidence="1">
    <location>
        <begin position="166"/>
        <end position="175"/>
    </location>
</feature>
<feature type="region of interest" description="Disordered" evidence="1">
    <location>
        <begin position="370"/>
        <end position="391"/>
    </location>
</feature>
<feature type="compositionally biased region" description="Polar residues" evidence="1">
    <location>
        <begin position="46"/>
        <end position="57"/>
    </location>
</feature>
<name>A0A086TLT0_9FUNG</name>
<feature type="compositionally biased region" description="Basic and acidic residues" evidence="1">
    <location>
        <begin position="328"/>
        <end position="347"/>
    </location>
</feature>
<dbReference type="Proteomes" id="UP000243308">
    <property type="component" value="Unassembled WGS sequence"/>
</dbReference>
<feature type="region of interest" description="Disordered" evidence="1">
    <location>
        <begin position="449"/>
        <end position="502"/>
    </location>
</feature>
<feature type="region of interest" description="Disordered" evidence="1">
    <location>
        <begin position="253"/>
        <end position="277"/>
    </location>
</feature>
<feature type="region of interest" description="Disordered" evidence="1">
    <location>
        <begin position="304"/>
        <end position="356"/>
    </location>
</feature>
<feature type="compositionally biased region" description="Polar residues" evidence="1">
    <location>
        <begin position="405"/>
        <end position="420"/>
    </location>
</feature>
<feature type="region of interest" description="Disordered" evidence="1">
    <location>
        <begin position="166"/>
        <end position="204"/>
    </location>
</feature>
<evidence type="ECO:0000313" key="3">
    <source>
        <dbReference type="Proteomes" id="UP000243308"/>
    </source>
</evidence>